<dbReference type="Proteomes" id="UP000244722">
    <property type="component" value="Unassembled WGS sequence"/>
</dbReference>
<sequence>MIPAAPTNFDWSISVIIFLHVPCSATLIPMDDLKRRVPVPFLDIRISILRRKIFEIVSTRDDDRSFKMEAGGGRYKK</sequence>
<comment type="caution">
    <text evidence="2">The sequence shown here is derived from an EMBL/GenBank/DDBJ whole genome shotgun (WGS) entry which is preliminary data.</text>
</comment>
<name>A0A2T7A5L6_TUBBO</name>
<keyword evidence="3" id="KW-1185">Reference proteome</keyword>
<feature type="signal peptide" evidence="1">
    <location>
        <begin position="1"/>
        <end position="25"/>
    </location>
</feature>
<evidence type="ECO:0000256" key="1">
    <source>
        <dbReference type="SAM" id="SignalP"/>
    </source>
</evidence>
<reference evidence="2 3" key="1">
    <citation type="submission" date="2017-04" db="EMBL/GenBank/DDBJ databases">
        <title>Draft genome sequence of Tuber borchii Vittad., a whitish edible truffle.</title>
        <authorList>
            <consortium name="DOE Joint Genome Institute"/>
            <person name="Murat C."/>
            <person name="Kuo A."/>
            <person name="Barry K.W."/>
            <person name="Clum A."/>
            <person name="Dockter R.B."/>
            <person name="Fauchery L."/>
            <person name="Iotti M."/>
            <person name="Kohler A."/>
            <person name="Labutti K."/>
            <person name="Lindquist E.A."/>
            <person name="Lipzen A."/>
            <person name="Ohm R.A."/>
            <person name="Wang M."/>
            <person name="Grigoriev I.V."/>
            <person name="Zambonelli A."/>
            <person name="Martin F.M."/>
        </authorList>
    </citation>
    <scope>NUCLEOTIDE SEQUENCE [LARGE SCALE GENOMIC DNA]</scope>
    <source>
        <strain evidence="2 3">Tbo3840</strain>
    </source>
</reference>
<accession>A0A2T7A5L6</accession>
<keyword evidence="1" id="KW-0732">Signal</keyword>
<protein>
    <submittedName>
        <fullName evidence="2">Uncharacterized protein</fullName>
    </submittedName>
</protein>
<feature type="chain" id="PRO_5015742563" evidence="1">
    <location>
        <begin position="26"/>
        <end position="77"/>
    </location>
</feature>
<evidence type="ECO:0000313" key="3">
    <source>
        <dbReference type="Proteomes" id="UP000244722"/>
    </source>
</evidence>
<proteinExistence type="predicted"/>
<dbReference type="EMBL" id="NESQ01000018">
    <property type="protein sequence ID" value="PUU83041.1"/>
    <property type="molecule type" value="Genomic_DNA"/>
</dbReference>
<dbReference type="AlphaFoldDB" id="A0A2T7A5L6"/>
<gene>
    <name evidence="2" type="ORF">B9Z19DRAFT_1073700</name>
</gene>
<evidence type="ECO:0000313" key="2">
    <source>
        <dbReference type="EMBL" id="PUU83041.1"/>
    </source>
</evidence>
<organism evidence="2 3">
    <name type="scientific">Tuber borchii</name>
    <name type="common">White truffle</name>
    <dbReference type="NCBI Taxonomy" id="42251"/>
    <lineage>
        <taxon>Eukaryota</taxon>
        <taxon>Fungi</taxon>
        <taxon>Dikarya</taxon>
        <taxon>Ascomycota</taxon>
        <taxon>Pezizomycotina</taxon>
        <taxon>Pezizomycetes</taxon>
        <taxon>Pezizales</taxon>
        <taxon>Tuberaceae</taxon>
        <taxon>Tuber</taxon>
    </lineage>
</organism>